<name>A0ACC0UV03_9HYPO</name>
<dbReference type="Proteomes" id="UP001163324">
    <property type="component" value="Chromosome 8"/>
</dbReference>
<proteinExistence type="predicted"/>
<gene>
    <name evidence="1" type="ORF">N3K66_008084</name>
</gene>
<comment type="caution">
    <text evidence="1">The sequence shown here is derived from an EMBL/GenBank/DDBJ whole genome shotgun (WGS) entry which is preliminary data.</text>
</comment>
<keyword evidence="2" id="KW-1185">Reference proteome</keyword>
<protein>
    <submittedName>
        <fullName evidence="1">Uncharacterized protein</fullName>
    </submittedName>
</protein>
<reference evidence="1" key="1">
    <citation type="submission" date="2022-10" db="EMBL/GenBank/DDBJ databases">
        <title>Complete Genome of Trichothecium roseum strain YXFP-22015, a Plant Pathogen Isolated from Citrus.</title>
        <authorList>
            <person name="Wang Y."/>
            <person name="Zhu L."/>
        </authorList>
    </citation>
    <scope>NUCLEOTIDE SEQUENCE</scope>
    <source>
        <strain evidence="1">YXFP-22015</strain>
    </source>
</reference>
<accession>A0ACC0UV03</accession>
<evidence type="ECO:0000313" key="1">
    <source>
        <dbReference type="EMBL" id="KAI9897062.1"/>
    </source>
</evidence>
<evidence type="ECO:0000313" key="2">
    <source>
        <dbReference type="Proteomes" id="UP001163324"/>
    </source>
</evidence>
<organism evidence="1 2">
    <name type="scientific">Trichothecium roseum</name>
    <dbReference type="NCBI Taxonomy" id="47278"/>
    <lineage>
        <taxon>Eukaryota</taxon>
        <taxon>Fungi</taxon>
        <taxon>Dikarya</taxon>
        <taxon>Ascomycota</taxon>
        <taxon>Pezizomycotina</taxon>
        <taxon>Sordariomycetes</taxon>
        <taxon>Hypocreomycetidae</taxon>
        <taxon>Hypocreales</taxon>
        <taxon>Hypocreales incertae sedis</taxon>
        <taxon>Trichothecium</taxon>
    </lineage>
</organism>
<dbReference type="EMBL" id="CM047947">
    <property type="protein sequence ID" value="KAI9897062.1"/>
    <property type="molecule type" value="Genomic_DNA"/>
</dbReference>
<sequence>MIEVSQFQSEVWSLFAVATCFTLLRMYARVKSVGVRNFQADDYLACIALVSYAAQTAIAHVGGSIYHSFASKGQLPQGMETVTSPGAPKEDIRVTGAKLHFAGWPVYSTTLWALKASLLVLYLRLTTGLAGTYRPRILFGFGFVIVSWAALILTVFLTCRPFGRMFQSFPPPGNACSPAVSRPIVWTCYAMNVSTDLYLISIPVPMLWRSSMVMWKKIGLGILFSGGMIIIVFATVRCVLITTDPKNGPPLSGTWGVREAFVAVITTNFPMAFTLIRGWLGPVFKSMRSTRQSDKEETFKMTDTIGGSGSNNNNSGGRKSMRPANDGNPTATNMIFSESEERIVRGLETPPVSAAPTLRNSDPWQGHVEDGKARGDSQDDNDGLHEPQPARLSTSQR</sequence>